<proteinExistence type="inferred from homology"/>
<dbReference type="PANTHER" id="PTHR30003">
    <property type="entry name" value="L-LACTATE PERMEASE"/>
    <property type="match status" value="1"/>
</dbReference>
<feature type="transmembrane region" description="Helical" evidence="8">
    <location>
        <begin position="241"/>
        <end position="259"/>
    </location>
</feature>
<comment type="subcellular location">
    <subcellularLocation>
        <location evidence="1 8">Cell membrane</location>
        <topology evidence="1 8">Multi-pass membrane protein</topology>
    </subcellularLocation>
</comment>
<dbReference type="PANTHER" id="PTHR30003:SF2">
    <property type="entry name" value="L-LACTATE PERMEASE"/>
    <property type="match status" value="1"/>
</dbReference>
<evidence type="ECO:0000313" key="10">
    <source>
        <dbReference type="Proteomes" id="UP000077407"/>
    </source>
</evidence>
<protein>
    <recommendedName>
        <fullName evidence="8">L-lactate permease</fullName>
    </recommendedName>
</protein>
<evidence type="ECO:0000256" key="4">
    <source>
        <dbReference type="ARBA" id="ARBA00022475"/>
    </source>
</evidence>
<feature type="transmembrane region" description="Helical" evidence="8">
    <location>
        <begin position="515"/>
        <end position="536"/>
    </location>
</feature>
<evidence type="ECO:0000256" key="3">
    <source>
        <dbReference type="ARBA" id="ARBA00022448"/>
    </source>
</evidence>
<keyword evidence="4 8" id="KW-1003">Cell membrane</keyword>
<feature type="transmembrane region" description="Helical" evidence="8">
    <location>
        <begin position="218"/>
        <end position="235"/>
    </location>
</feature>
<dbReference type="GO" id="GO:0015295">
    <property type="term" value="F:solute:proton symporter activity"/>
    <property type="evidence" value="ECO:0007669"/>
    <property type="project" value="TreeGrafter"/>
</dbReference>
<dbReference type="RefSeq" id="WP_063555635.1">
    <property type="nucleotide sequence ID" value="NZ_LITT01000023.1"/>
</dbReference>
<dbReference type="EMBL" id="LITT01000023">
    <property type="protein sequence ID" value="OAA86801.1"/>
    <property type="molecule type" value="Genomic_DNA"/>
</dbReference>
<feature type="transmembrane region" description="Helical" evidence="8">
    <location>
        <begin position="156"/>
        <end position="175"/>
    </location>
</feature>
<feature type="transmembrane region" description="Helical" evidence="8">
    <location>
        <begin position="355"/>
        <end position="374"/>
    </location>
</feature>
<evidence type="ECO:0000256" key="6">
    <source>
        <dbReference type="ARBA" id="ARBA00022989"/>
    </source>
</evidence>
<keyword evidence="3 8" id="KW-0813">Transport</keyword>
<dbReference type="GO" id="GO:0015129">
    <property type="term" value="F:lactate transmembrane transporter activity"/>
    <property type="evidence" value="ECO:0007669"/>
    <property type="project" value="UniProtKB-UniRule"/>
</dbReference>
<keyword evidence="6 8" id="KW-1133">Transmembrane helix</keyword>
<comment type="function">
    <text evidence="8">Uptake of L-lactate across the membrane. Can also transport D-lactate and glycolate.</text>
</comment>
<sequence length="537" mass="58186">MTLPINIMMWTLALFPILILLVLMIKFQLGASKAAPIGLIIAIINSVIFFKAGIGVIGTELLKSIWNAFTIIIIIFTAILIYEVTNEAKAFKVLKNSIKKIVPNELLRIIGIGVVFASFLQGVTGFGVPVAVTSPILIAIGVKPIWAVIIPLIGHCWAGTFGTLAVAWQSLIMQTGIKDTVLLNKTAIFATSFIWLLNFTAITVICWFYGRKKAVKKGFLAIVVISIIQSGGQLLFCQINQILACFIPSCIALVVFFLLSRSKYYRSDWEIANSQIMNRTSNKKEITLKAKGNMNIHQAFIPYYIMTFITLSVLLIPIINNFLGQWSIAPTFSETSTGYGIVNPAVKFYSPIKPFTNAGTFLFISAVCGFIYYLRKGYLPNNSAKTILTRSLKKTLPSSIAVMSLIMMSRVMEGTGQTTVLALGTAKILGPYYSLIGPFIGLLGSFMTSSNMSSNIIFGNFQLTTAKLLGLNTSAILGAHTAGGAIGTSISPGNIVLGTTTAGIPGKEGNVLKKILPTALVLTLIFGVILYISQIIF</sequence>
<feature type="transmembrane region" description="Helical" evidence="8">
    <location>
        <begin position="432"/>
        <end position="449"/>
    </location>
</feature>
<keyword evidence="5 8" id="KW-0812">Transmembrane</keyword>
<keyword evidence="7 8" id="KW-0472">Membrane</keyword>
<feature type="transmembrane region" description="Helical" evidence="8">
    <location>
        <begin position="301"/>
        <end position="323"/>
    </location>
</feature>
<reference evidence="9 10" key="1">
    <citation type="journal article" date="2015" name="Biotechnol. Bioeng.">
        <title>Genome sequence and phenotypic characterization of Caulobacter segnis.</title>
        <authorList>
            <person name="Patel S."/>
            <person name="Fletcher B."/>
            <person name="Scott D.C."/>
            <person name="Ely B."/>
        </authorList>
    </citation>
    <scope>NUCLEOTIDE SEQUENCE [LARGE SCALE GENOMIC DNA]</scope>
    <source>
        <strain evidence="9 10">ERI-2</strain>
    </source>
</reference>
<evidence type="ECO:0000256" key="1">
    <source>
        <dbReference type="ARBA" id="ARBA00004651"/>
    </source>
</evidence>
<dbReference type="InterPro" id="IPR003804">
    <property type="entry name" value="Lactate_perm"/>
</dbReference>
<feature type="transmembrane region" description="Helical" evidence="8">
    <location>
        <begin position="64"/>
        <end position="85"/>
    </location>
</feature>
<feature type="transmembrane region" description="Helical" evidence="8">
    <location>
        <begin position="395"/>
        <end position="412"/>
    </location>
</feature>
<gene>
    <name evidence="9" type="primary">lldP</name>
    <name evidence="9" type="ORF">WY13_02195</name>
</gene>
<dbReference type="Pfam" id="PF02652">
    <property type="entry name" value="Lactate_perm"/>
    <property type="match status" value="1"/>
</dbReference>
<comment type="similarity">
    <text evidence="2 8">Belongs to the lactate permease family.</text>
</comment>
<accession>A0A168NRD7</accession>
<evidence type="ECO:0000256" key="2">
    <source>
        <dbReference type="ARBA" id="ARBA00010100"/>
    </source>
</evidence>
<dbReference type="PATRIC" id="fig|1538.10.peg.1795"/>
<feature type="transmembrane region" description="Helical" evidence="8">
    <location>
        <begin position="37"/>
        <end position="58"/>
    </location>
</feature>
<evidence type="ECO:0000256" key="5">
    <source>
        <dbReference type="ARBA" id="ARBA00022692"/>
    </source>
</evidence>
<dbReference type="OrthoDB" id="9761056at2"/>
<dbReference type="GO" id="GO:0005886">
    <property type="term" value="C:plasma membrane"/>
    <property type="evidence" value="ECO:0007669"/>
    <property type="project" value="UniProtKB-SubCell"/>
</dbReference>
<dbReference type="AlphaFoldDB" id="A0A168NRD7"/>
<organism evidence="9 10">
    <name type="scientific">Clostridium ljungdahlii</name>
    <dbReference type="NCBI Taxonomy" id="1538"/>
    <lineage>
        <taxon>Bacteria</taxon>
        <taxon>Bacillati</taxon>
        <taxon>Bacillota</taxon>
        <taxon>Clostridia</taxon>
        <taxon>Eubacteriales</taxon>
        <taxon>Clostridiaceae</taxon>
        <taxon>Clostridium</taxon>
    </lineage>
</organism>
<evidence type="ECO:0000313" key="9">
    <source>
        <dbReference type="EMBL" id="OAA86801.1"/>
    </source>
</evidence>
<evidence type="ECO:0000256" key="7">
    <source>
        <dbReference type="ARBA" id="ARBA00023136"/>
    </source>
</evidence>
<feature type="transmembrane region" description="Helical" evidence="8">
    <location>
        <begin position="187"/>
        <end position="209"/>
    </location>
</feature>
<comment type="caution">
    <text evidence="9">The sequence shown here is derived from an EMBL/GenBank/DDBJ whole genome shotgun (WGS) entry which is preliminary data.</text>
</comment>
<feature type="transmembrane region" description="Helical" evidence="8">
    <location>
        <begin position="106"/>
        <end position="124"/>
    </location>
</feature>
<feature type="transmembrane region" description="Helical" evidence="8">
    <location>
        <begin position="6"/>
        <end position="25"/>
    </location>
</feature>
<evidence type="ECO:0000256" key="8">
    <source>
        <dbReference type="RuleBase" id="RU365092"/>
    </source>
</evidence>
<dbReference type="Proteomes" id="UP000077407">
    <property type="component" value="Unassembled WGS sequence"/>
</dbReference>
<name>A0A168NRD7_9CLOT</name>